<reference evidence="2" key="1">
    <citation type="journal article" date="2014" name="Front. Microbiol.">
        <title>High frequency of phylogenetically diverse reductive dehalogenase-homologous genes in deep subseafloor sedimentary metagenomes.</title>
        <authorList>
            <person name="Kawai M."/>
            <person name="Futagami T."/>
            <person name="Toyoda A."/>
            <person name="Takaki Y."/>
            <person name="Nishi S."/>
            <person name="Hori S."/>
            <person name="Arai W."/>
            <person name="Tsubouchi T."/>
            <person name="Morono Y."/>
            <person name="Uchiyama I."/>
            <person name="Ito T."/>
            <person name="Fujiyama A."/>
            <person name="Inagaki F."/>
            <person name="Takami H."/>
        </authorList>
    </citation>
    <scope>NUCLEOTIDE SEQUENCE</scope>
    <source>
        <strain evidence="2">Expedition CK06-06</strain>
    </source>
</reference>
<dbReference type="EMBL" id="BART01015274">
    <property type="protein sequence ID" value="GAG82364.1"/>
    <property type="molecule type" value="Genomic_DNA"/>
</dbReference>
<feature type="non-terminal residue" evidence="2">
    <location>
        <position position="1"/>
    </location>
</feature>
<evidence type="ECO:0000313" key="2">
    <source>
        <dbReference type="EMBL" id="GAG82364.1"/>
    </source>
</evidence>
<name>X1AJE8_9ZZZZ</name>
<proteinExistence type="predicted"/>
<comment type="caution">
    <text evidence="2">The sequence shown here is derived from an EMBL/GenBank/DDBJ whole genome shotgun (WGS) entry which is preliminary data.</text>
</comment>
<sequence length="90" mass="10209">YSTSKDIEGVDHVEITKGLFAMDFRNDCDFWFNRSPVTVPAMINQAVHTHVDIKKCYEMEKRKLELPIVLILALIGGAAVILLMLWSMLG</sequence>
<gene>
    <name evidence="2" type="ORF">S01H4_29707</name>
</gene>
<protein>
    <submittedName>
        <fullName evidence="2">Uncharacterized protein</fullName>
    </submittedName>
</protein>
<accession>X1AJE8</accession>
<keyword evidence="1" id="KW-1133">Transmembrane helix</keyword>
<keyword evidence="1" id="KW-0812">Transmembrane</keyword>
<evidence type="ECO:0000256" key="1">
    <source>
        <dbReference type="SAM" id="Phobius"/>
    </source>
</evidence>
<dbReference type="AlphaFoldDB" id="X1AJE8"/>
<keyword evidence="1" id="KW-0472">Membrane</keyword>
<feature type="transmembrane region" description="Helical" evidence="1">
    <location>
        <begin position="64"/>
        <end position="89"/>
    </location>
</feature>
<organism evidence="2">
    <name type="scientific">marine sediment metagenome</name>
    <dbReference type="NCBI Taxonomy" id="412755"/>
    <lineage>
        <taxon>unclassified sequences</taxon>
        <taxon>metagenomes</taxon>
        <taxon>ecological metagenomes</taxon>
    </lineage>
</organism>